<dbReference type="EMBL" id="CP023694">
    <property type="protein sequence ID" value="QEV28641.1"/>
    <property type="molecule type" value="Genomic_DNA"/>
</dbReference>
<dbReference type="PANTHER" id="PTHR43162:SF1">
    <property type="entry name" value="PRESTALK A DIFFERENTIATION PROTEIN A"/>
    <property type="match status" value="1"/>
</dbReference>
<evidence type="ECO:0000259" key="1">
    <source>
        <dbReference type="Pfam" id="PF13460"/>
    </source>
</evidence>
<evidence type="ECO:0000313" key="3">
    <source>
        <dbReference type="Proteomes" id="UP000326598"/>
    </source>
</evidence>
<dbReference type="PANTHER" id="PTHR43162">
    <property type="match status" value="1"/>
</dbReference>
<name>A0A5J6ICB7_STRC4</name>
<dbReference type="AlphaFoldDB" id="A0A5J6ICB7"/>
<evidence type="ECO:0000313" key="2">
    <source>
        <dbReference type="EMBL" id="QEV28641.1"/>
    </source>
</evidence>
<feature type="domain" description="NAD(P)-binding" evidence="1">
    <location>
        <begin position="8"/>
        <end position="190"/>
    </location>
</feature>
<dbReference type="Gene3D" id="3.90.25.10">
    <property type="entry name" value="UDP-galactose 4-epimerase, domain 1"/>
    <property type="match status" value="1"/>
</dbReference>
<proteinExistence type="predicted"/>
<dbReference type="SUPFAM" id="SSF51735">
    <property type="entry name" value="NAD(P)-binding Rossmann-fold domains"/>
    <property type="match status" value="1"/>
</dbReference>
<sequence>MIVITAPTGQIGHQTLARLLDSSQPIRVIARDPARLPPQVRERVEIVQGSHGHSDVVAEAFAGADSVLWLVPPNPQADNIEDYYLDLTRPACDAIKSQGVKRVIGVSSLGRAYGKPAGLLSPAFAMDELFESTGVNYRSLAMPFFMENLLGQVEVIKSQGMFFLANSADRPLATVATRDIAAAAADLLLDDSWSGQGSVPVIGPDALSPNGMAEVLTEVLERPVRFQQVSSEAHKTTMLQYGMTDGYAQGLVDMATAQNAGIYDAEQRTLQTAGPTSFRQWCQDVLKPALTA</sequence>
<dbReference type="InterPro" id="IPR016040">
    <property type="entry name" value="NAD(P)-bd_dom"/>
</dbReference>
<dbReference type="Proteomes" id="UP000326598">
    <property type="component" value="Chromosome"/>
</dbReference>
<protein>
    <submittedName>
        <fullName evidence="2">NAD-dependent epimerase/dehydratase family protein</fullName>
    </submittedName>
</protein>
<organism evidence="2 3">
    <name type="scientific">Streptomyces coeruleorubidus</name>
    <dbReference type="NCBI Taxonomy" id="116188"/>
    <lineage>
        <taxon>Bacteria</taxon>
        <taxon>Bacillati</taxon>
        <taxon>Actinomycetota</taxon>
        <taxon>Actinomycetes</taxon>
        <taxon>Kitasatosporales</taxon>
        <taxon>Streptomycetaceae</taxon>
        <taxon>Streptomyces</taxon>
    </lineage>
</organism>
<dbReference type="Pfam" id="PF13460">
    <property type="entry name" value="NAD_binding_10"/>
    <property type="match status" value="1"/>
</dbReference>
<dbReference type="Gene3D" id="3.40.50.720">
    <property type="entry name" value="NAD(P)-binding Rossmann-like Domain"/>
    <property type="match status" value="1"/>
</dbReference>
<gene>
    <name evidence="2" type="ORF">CP976_33990</name>
</gene>
<dbReference type="KEGG" id="scoe:CP976_33990"/>
<accession>A0A5J6ICB7</accession>
<reference evidence="2 3" key="1">
    <citation type="submission" date="2017-09" db="EMBL/GenBank/DDBJ databases">
        <authorList>
            <person name="Lee N."/>
            <person name="Cho B.-K."/>
        </authorList>
    </citation>
    <scope>NUCLEOTIDE SEQUENCE [LARGE SCALE GENOMIC DNA]</scope>
    <source>
        <strain evidence="2 3">ATCC 13740</strain>
    </source>
</reference>
<dbReference type="InterPro" id="IPR036291">
    <property type="entry name" value="NAD(P)-bd_dom_sf"/>
</dbReference>
<dbReference type="RefSeq" id="WP_150483748.1">
    <property type="nucleotide sequence ID" value="NZ_BMTB01000002.1"/>
</dbReference>
<dbReference type="GeneID" id="91421062"/>
<dbReference type="InterPro" id="IPR051604">
    <property type="entry name" value="Ergot_Alk_Oxidoreductase"/>
</dbReference>